<organism evidence="1 2">
    <name type="scientific">Chitinophaga ginsengisegetis</name>
    <dbReference type="NCBI Taxonomy" id="393003"/>
    <lineage>
        <taxon>Bacteria</taxon>
        <taxon>Pseudomonadati</taxon>
        <taxon>Bacteroidota</taxon>
        <taxon>Chitinophagia</taxon>
        <taxon>Chitinophagales</taxon>
        <taxon>Chitinophagaceae</taxon>
        <taxon>Chitinophaga</taxon>
    </lineage>
</organism>
<dbReference type="Proteomes" id="UP000190166">
    <property type="component" value="Unassembled WGS sequence"/>
</dbReference>
<gene>
    <name evidence="1" type="ORF">SAMN05660461_2844</name>
</gene>
<evidence type="ECO:0000313" key="2">
    <source>
        <dbReference type="Proteomes" id="UP000190166"/>
    </source>
</evidence>
<dbReference type="InterPro" id="IPR012334">
    <property type="entry name" value="Pectin_lyas_fold"/>
</dbReference>
<dbReference type="RefSeq" id="WP_079470157.1">
    <property type="nucleotide sequence ID" value="NZ_FUZZ01000002.1"/>
</dbReference>
<dbReference type="AlphaFoldDB" id="A0A1T5NVA2"/>
<dbReference type="Gene3D" id="2.160.20.10">
    <property type="entry name" value="Single-stranded right-handed beta-helix, Pectin lyase-like"/>
    <property type="match status" value="1"/>
</dbReference>
<accession>A0A1T5NVA2</accession>
<name>A0A1T5NVA2_9BACT</name>
<evidence type="ECO:0000313" key="1">
    <source>
        <dbReference type="EMBL" id="SKD04441.1"/>
    </source>
</evidence>
<dbReference type="InterPro" id="IPR011050">
    <property type="entry name" value="Pectin_lyase_fold/virulence"/>
</dbReference>
<sequence>MKYKNILFYAALILTIVSGCKKANSDVDLSESIIGSGTVHGDVWGIWPKGSIQRVSGDITIPEGKTLVIEEGVLVIMDTLVKPEVIVKGNLYSMGTAEQPVRFTIEENYRTDSRKFGKQWGGILAAKSCAELLLDNTILEYGGAVTTESSASVKQGLYKAVSGEALPALWYSNVNGKLVVTNCIFRNFNEDCTYIEGGKLIFSNNKFYTTGITGGEGINIKSGCIADVSYNLFYSTNTNALKLSNSGERTPQAHVIAYNNTMLNTGWRRPTVKGGSVWVEATVFVELHNNLFANTRFGIKRDTKKVEDSRSVISNNLYYGFNQTTVDQFQPAKDIISGANDVIGTKAGENDPKFVNYPLNTPTDSPDFNTSWDFHLLAGSPALGAGTTAFTRNFPNGLVLNGINYASPAPSSFIGAFGTKN</sequence>
<keyword evidence="2" id="KW-1185">Reference proteome</keyword>
<dbReference type="PROSITE" id="PS51257">
    <property type="entry name" value="PROKAR_LIPOPROTEIN"/>
    <property type="match status" value="1"/>
</dbReference>
<dbReference type="STRING" id="393003.SAMN05660461_2844"/>
<dbReference type="SUPFAM" id="SSF51126">
    <property type="entry name" value="Pectin lyase-like"/>
    <property type="match status" value="1"/>
</dbReference>
<proteinExistence type="predicted"/>
<protein>
    <submittedName>
        <fullName evidence="1">Right handed beta helix region</fullName>
    </submittedName>
</protein>
<dbReference type="EMBL" id="FUZZ01000002">
    <property type="protein sequence ID" value="SKD04441.1"/>
    <property type="molecule type" value="Genomic_DNA"/>
</dbReference>
<reference evidence="1 2" key="1">
    <citation type="submission" date="2017-02" db="EMBL/GenBank/DDBJ databases">
        <authorList>
            <person name="Peterson S.W."/>
        </authorList>
    </citation>
    <scope>NUCLEOTIDE SEQUENCE [LARGE SCALE GENOMIC DNA]</scope>
    <source>
        <strain evidence="1 2">DSM 18108</strain>
    </source>
</reference>